<proteinExistence type="predicted"/>
<protein>
    <submittedName>
        <fullName evidence="1">EcsC family protein</fullName>
    </submittedName>
</protein>
<dbReference type="Pfam" id="PF12787">
    <property type="entry name" value="EcsC"/>
    <property type="match status" value="1"/>
</dbReference>
<name>A0A941DVZ0_9BACI</name>
<reference evidence="1" key="1">
    <citation type="submission" date="2021-04" db="EMBL/GenBank/DDBJ databases">
        <title>Isolation and polyphasic classification of algal microorganism.</title>
        <authorList>
            <person name="Wang S."/>
        </authorList>
    </citation>
    <scope>NUCLEOTIDE SEQUENCE</scope>
    <source>
        <strain evidence="1">720a</strain>
    </source>
</reference>
<evidence type="ECO:0000313" key="1">
    <source>
        <dbReference type="EMBL" id="MBR7796492.1"/>
    </source>
</evidence>
<dbReference type="RefSeq" id="WP_205389470.1">
    <property type="nucleotide sequence ID" value="NZ_JAGSOT010000028.1"/>
</dbReference>
<dbReference type="Proteomes" id="UP000675284">
    <property type="component" value="Unassembled WGS sequence"/>
</dbReference>
<sequence length="239" mass="27898">MINYEDIVSQELEAWRRKMYAKPNLFNQLSKKAQMKINNWIPEKAHRIITESIKNMVKATLVGSHVTTKKPEMQEMNLYQQDQLVKEKLSTYRKTATVEGAGTGAGGIFLGFADFPLLLSIKMKFLFEAATIYGFDTKAYEERLFLLHIFQLAFSNEKERKKTMYVIENWEHEKQHLLDMDWRAFQQEYRDYIDLVKLLQLVPGFGAIIGAYANYNLLDHLGETAMNAYRLRLLAVPEE</sequence>
<organism evidence="1 2">
    <name type="scientific">Virgibacillus salarius</name>
    <dbReference type="NCBI Taxonomy" id="447199"/>
    <lineage>
        <taxon>Bacteria</taxon>
        <taxon>Bacillati</taxon>
        <taxon>Bacillota</taxon>
        <taxon>Bacilli</taxon>
        <taxon>Bacillales</taxon>
        <taxon>Bacillaceae</taxon>
        <taxon>Virgibacillus</taxon>
    </lineage>
</organism>
<dbReference type="PANTHER" id="PTHR41260:SF1">
    <property type="entry name" value="PROTEIN ECSC"/>
    <property type="match status" value="1"/>
</dbReference>
<dbReference type="PANTHER" id="PTHR41260">
    <property type="entry name" value="PROTEIN ECSC"/>
    <property type="match status" value="1"/>
</dbReference>
<dbReference type="AlphaFoldDB" id="A0A941DVZ0"/>
<evidence type="ECO:0000313" key="2">
    <source>
        <dbReference type="Proteomes" id="UP000675284"/>
    </source>
</evidence>
<dbReference type="InterPro" id="IPR024787">
    <property type="entry name" value="EcsC"/>
</dbReference>
<comment type="caution">
    <text evidence="1">The sequence shown here is derived from an EMBL/GenBank/DDBJ whole genome shotgun (WGS) entry which is preliminary data.</text>
</comment>
<accession>A0A941DVZ0</accession>
<gene>
    <name evidence="1" type="ORF">KCX74_10630</name>
</gene>
<dbReference type="EMBL" id="JAGSOT010000028">
    <property type="protein sequence ID" value="MBR7796492.1"/>
    <property type="molecule type" value="Genomic_DNA"/>
</dbReference>
<keyword evidence="2" id="KW-1185">Reference proteome</keyword>